<sequence>MRTLLKVEMLKLRSARIWWIIAAGAVLPGVITCLSFWEESTLVWREYLHVAMLIFNVQSLLTFSAFAAVMSAREYEENTMEMTLCYPYPRHHFLIAKLMIMVVVIAVTVAIFALFTIGFGLGLVAEPLPSAILWLFIRVLLQLIFMHVLIIPAAFLAAMLSRMALPSVMLGIVSMCICMMLYNTTFIQFIPPAIPFVLSDHLLGMDVMSLLPNYTIHWSILAAYFVLLLFAGVRMPLALQGKE</sequence>
<keyword evidence="1" id="KW-1133">Transmembrane helix</keyword>
<gene>
    <name evidence="2" type="ORF">B9T62_17875</name>
</gene>
<dbReference type="Pfam" id="PF12730">
    <property type="entry name" value="ABC2_membrane_4"/>
    <property type="match status" value="1"/>
</dbReference>
<keyword evidence="1" id="KW-0472">Membrane</keyword>
<dbReference type="EMBL" id="CP021780">
    <property type="protein sequence ID" value="ASA22486.1"/>
    <property type="molecule type" value="Genomic_DNA"/>
</dbReference>
<dbReference type="KEGG" id="pdh:B9T62_17875"/>
<evidence type="ECO:0000313" key="3">
    <source>
        <dbReference type="Proteomes" id="UP000249890"/>
    </source>
</evidence>
<organism evidence="2 3">
    <name type="scientific">Paenibacillus donghaensis</name>
    <dbReference type="NCBI Taxonomy" id="414771"/>
    <lineage>
        <taxon>Bacteria</taxon>
        <taxon>Bacillati</taxon>
        <taxon>Bacillota</taxon>
        <taxon>Bacilli</taxon>
        <taxon>Bacillales</taxon>
        <taxon>Paenibacillaceae</taxon>
        <taxon>Paenibacillus</taxon>
    </lineage>
</organism>
<name>A0A2Z2K7M1_9BACL</name>
<feature type="transmembrane region" description="Helical" evidence="1">
    <location>
        <begin position="93"/>
        <end position="125"/>
    </location>
</feature>
<proteinExistence type="predicted"/>
<feature type="transmembrane region" description="Helical" evidence="1">
    <location>
        <begin position="49"/>
        <end position="72"/>
    </location>
</feature>
<feature type="transmembrane region" description="Helical" evidence="1">
    <location>
        <begin position="16"/>
        <end position="37"/>
    </location>
</feature>
<feature type="transmembrane region" description="Helical" evidence="1">
    <location>
        <begin position="131"/>
        <end position="156"/>
    </location>
</feature>
<feature type="transmembrane region" description="Helical" evidence="1">
    <location>
        <begin position="168"/>
        <end position="194"/>
    </location>
</feature>
<accession>A0A2Z2K7M1</accession>
<dbReference type="RefSeq" id="WP_087916484.1">
    <property type="nucleotide sequence ID" value="NZ_CP021780.1"/>
</dbReference>
<evidence type="ECO:0000256" key="1">
    <source>
        <dbReference type="SAM" id="Phobius"/>
    </source>
</evidence>
<evidence type="ECO:0008006" key="4">
    <source>
        <dbReference type="Google" id="ProtNLM"/>
    </source>
</evidence>
<protein>
    <recommendedName>
        <fullName evidence="4">ABC transporter permease</fullName>
    </recommendedName>
</protein>
<dbReference type="AlphaFoldDB" id="A0A2Z2K7M1"/>
<reference evidence="2 3" key="1">
    <citation type="submission" date="2017-06" db="EMBL/GenBank/DDBJ databases">
        <title>Complete genome sequence of Paenibacillus donghaensis KCTC 13049T isolated from East Sea sediment, South Korea.</title>
        <authorList>
            <person name="Jung B.K."/>
            <person name="Hong S.-J."/>
            <person name="Shin J.-H."/>
        </authorList>
    </citation>
    <scope>NUCLEOTIDE SEQUENCE [LARGE SCALE GENOMIC DNA]</scope>
    <source>
        <strain evidence="2 3">KCTC 13049</strain>
    </source>
</reference>
<dbReference type="Proteomes" id="UP000249890">
    <property type="component" value="Chromosome"/>
</dbReference>
<feature type="transmembrane region" description="Helical" evidence="1">
    <location>
        <begin position="214"/>
        <end position="233"/>
    </location>
</feature>
<keyword evidence="1" id="KW-0812">Transmembrane</keyword>
<keyword evidence="3" id="KW-1185">Reference proteome</keyword>
<evidence type="ECO:0000313" key="2">
    <source>
        <dbReference type="EMBL" id="ASA22486.1"/>
    </source>
</evidence>
<dbReference type="OrthoDB" id="4336274at2"/>